<dbReference type="GO" id="GO:0098793">
    <property type="term" value="C:presynapse"/>
    <property type="evidence" value="ECO:0007669"/>
    <property type="project" value="GOC"/>
</dbReference>
<dbReference type="InterPro" id="IPR054713">
    <property type="entry name" value="GMIP/FCHO2-like_FCH"/>
</dbReference>
<dbReference type="Gene3D" id="2.60.40.1170">
    <property type="entry name" value="Mu homology domain, subdomain B"/>
    <property type="match status" value="2"/>
</dbReference>
<evidence type="ECO:0000256" key="9">
    <source>
        <dbReference type="PROSITE-ProRule" id="PRU01077"/>
    </source>
</evidence>
<keyword evidence="6 9" id="KW-0175">Coiled coil</keyword>
<evidence type="ECO:0000256" key="3">
    <source>
        <dbReference type="ARBA" id="ARBA00018998"/>
    </source>
</evidence>
<dbReference type="GO" id="GO:0060028">
    <property type="term" value="P:convergent extension involved in axis elongation"/>
    <property type="evidence" value="ECO:0007669"/>
    <property type="project" value="UniProtKB-ARBA"/>
</dbReference>
<dbReference type="InterPro" id="IPR027267">
    <property type="entry name" value="AH/BAR_dom_sf"/>
</dbReference>
<accession>A0A8C7XGB6</accession>
<feature type="compositionally biased region" description="Low complexity" evidence="11">
    <location>
        <begin position="476"/>
        <end position="495"/>
    </location>
</feature>
<keyword evidence="7" id="KW-0472">Membrane</keyword>
<dbReference type="Pfam" id="PF22699">
    <property type="entry name" value="GMIP-like_FCH"/>
    <property type="match status" value="1"/>
</dbReference>
<feature type="region of interest" description="Disordered" evidence="11">
    <location>
        <begin position="429"/>
        <end position="448"/>
    </location>
</feature>
<proteinExistence type="inferred from homology"/>
<comment type="similarity">
    <text evidence="2">Belongs to the FCHO family.</text>
</comment>
<reference evidence="14" key="2">
    <citation type="submission" date="2025-09" db="UniProtKB">
        <authorList>
            <consortium name="Ensembl"/>
        </authorList>
    </citation>
    <scope>IDENTIFICATION</scope>
</reference>
<dbReference type="InterPro" id="IPR001060">
    <property type="entry name" value="FCH_dom"/>
</dbReference>
<dbReference type="PROSITE" id="PS51741">
    <property type="entry name" value="F_BAR"/>
    <property type="match status" value="1"/>
</dbReference>
<keyword evidence="8" id="KW-0168">Coated pit</keyword>
<evidence type="ECO:0000256" key="1">
    <source>
        <dbReference type="ARBA" id="ARBA00004283"/>
    </source>
</evidence>
<dbReference type="InterPro" id="IPR036168">
    <property type="entry name" value="AP2_Mu_C_sf"/>
</dbReference>
<dbReference type="GO" id="GO:0048488">
    <property type="term" value="P:synaptic vesicle endocytosis"/>
    <property type="evidence" value="ECO:0007669"/>
    <property type="project" value="TreeGrafter"/>
</dbReference>
<dbReference type="FunFam" id="1.20.1270.60:FF:000016">
    <property type="entry name" value="FCH domain only protein 2"/>
    <property type="match status" value="1"/>
</dbReference>
<sequence length="804" mass="88705">MILLPCSVSDLQGEKNNGFDVLYHNMKHGQISTKELTDFIRERSTIEEAYARSMTKLVKTAGNFSQLGTFAPVWDVFKSSTEKQAGCHMDLARKLQELIKEVQKYIEEQAKAHKKTKEEVAPTLEAVQNIQTISQSLQKSKEIYNAKTVEQERLRKEGATQRDVDKAGVKAKKATEAYKSYVEKYATAKSEFEQKMAETAQKFQDIEENHILQLKEIIHSYSEYVEETHVQIGEVHKEFVRNIENTSVESLIQKLSESKGTGKERPGPVEFEECNAAIATEGNTANGAPPGYYGSIDIQNANVPQVDAEGFCIRPEVNENDILSTLIDSEDEDEPRRFHVQIKPVQPNNGTHHNRANIDELKASIGNIILSPSTSVRPQSLTSGPFDTRGQQEHTKYLSQRSLFYLFSFVFIQRKLSVLPLPNRPITPLATGALMPPPRPSSRPKLPTAKLTGINEIGRPFSPPKTSNGSPPPTAPLARAESSSSLSSNASLSAANTPTVEDDLFVAKLPTFEKRCETPAGTSRGPSPVTLASQDALPIAVAFTESVNAYFKGADPTKCIVKITGDMTLSFPMGIIKVFMSNPSPAVLTFKLKNASRLEQILPNVQLLHSDPSQSDSDSKSFWFNMQALTTYLRKASEQNPSASYYNVDILKYQVQSDGIHSTPLNLAVYWKCTPSTTDLRVDYRYNPESMDSPGSLTNLQVLVPVDGGVTSVQSLPNSIWSSEQNKCLWKLSDLSSKSENEGAGSIRAKFDLSNGPSNPSTLAVQFMSEGATLSGVDMELLGSGYRLSLSKKRFATGRYMADC</sequence>
<evidence type="ECO:0000259" key="13">
    <source>
        <dbReference type="PROSITE" id="PS51741"/>
    </source>
</evidence>
<dbReference type="SMART" id="SM00055">
    <property type="entry name" value="FCH"/>
    <property type="match status" value="1"/>
</dbReference>
<dbReference type="SUPFAM" id="SSF49447">
    <property type="entry name" value="Second domain of Mu2 adaptin subunit (ap50) of ap2 adaptor"/>
    <property type="match status" value="1"/>
</dbReference>
<evidence type="ECO:0000313" key="15">
    <source>
        <dbReference type="Proteomes" id="UP000694383"/>
    </source>
</evidence>
<dbReference type="PROSITE" id="PS51072">
    <property type="entry name" value="MHD"/>
    <property type="match status" value="1"/>
</dbReference>
<evidence type="ECO:0000256" key="8">
    <source>
        <dbReference type="ARBA" id="ARBA00023176"/>
    </source>
</evidence>
<evidence type="ECO:0000256" key="6">
    <source>
        <dbReference type="ARBA" id="ARBA00023054"/>
    </source>
</evidence>
<dbReference type="InterPro" id="IPR018808">
    <property type="entry name" value="Muniscin_C"/>
</dbReference>
<dbReference type="InterPro" id="IPR030122">
    <property type="entry name" value="FCHo2_F-BAR"/>
</dbReference>
<comment type="subcellular location">
    <subcellularLocation>
        <location evidence="1">Membrane</location>
        <location evidence="1">Clathrin-coated pit</location>
        <topology evidence="1">Peripheral membrane protein</topology>
        <orientation evidence="1">Cytoplasmic side</orientation>
    </subcellularLocation>
</comment>
<dbReference type="SUPFAM" id="SSF103657">
    <property type="entry name" value="BAR/IMD domain-like"/>
    <property type="match status" value="1"/>
</dbReference>
<evidence type="ECO:0000256" key="5">
    <source>
        <dbReference type="ARBA" id="ARBA00022583"/>
    </source>
</evidence>
<evidence type="ECO:0000259" key="12">
    <source>
        <dbReference type="PROSITE" id="PS51072"/>
    </source>
</evidence>
<keyword evidence="15" id="KW-1185">Reference proteome</keyword>
<name>A0A8C7XGB6_9TELE</name>
<dbReference type="Pfam" id="PF10291">
    <property type="entry name" value="muHD"/>
    <property type="match status" value="1"/>
</dbReference>
<dbReference type="GO" id="GO:0005905">
    <property type="term" value="C:clathrin-coated pit"/>
    <property type="evidence" value="ECO:0007669"/>
    <property type="project" value="UniProtKB-SubCell"/>
</dbReference>
<evidence type="ECO:0000256" key="7">
    <source>
        <dbReference type="ARBA" id="ARBA00023136"/>
    </source>
</evidence>
<keyword evidence="5" id="KW-0254">Endocytosis</keyword>
<feature type="coiled-coil region" evidence="10">
    <location>
        <begin position="88"/>
        <end position="119"/>
    </location>
</feature>
<feature type="domain" description="MHD" evidence="12">
    <location>
        <begin position="536"/>
        <end position="804"/>
    </location>
</feature>
<dbReference type="GO" id="GO:0030136">
    <property type="term" value="C:clathrin-coated vesicle"/>
    <property type="evidence" value="ECO:0007669"/>
    <property type="project" value="TreeGrafter"/>
</dbReference>
<dbReference type="PANTHER" id="PTHR23065">
    <property type="entry name" value="PROLINE-SERINE-THREONINE PHOSPHATASE INTERACTING PROTEIN 1"/>
    <property type="match status" value="1"/>
</dbReference>
<evidence type="ECO:0000256" key="2">
    <source>
        <dbReference type="ARBA" id="ARBA00011064"/>
    </source>
</evidence>
<reference evidence="14" key="1">
    <citation type="submission" date="2025-08" db="UniProtKB">
        <authorList>
            <consortium name="Ensembl"/>
        </authorList>
    </citation>
    <scope>IDENTIFICATION</scope>
</reference>
<evidence type="ECO:0000256" key="11">
    <source>
        <dbReference type="SAM" id="MobiDB-lite"/>
    </source>
</evidence>
<protein>
    <recommendedName>
        <fullName evidence="3">F-BAR domain only protein 2</fullName>
    </recommendedName>
</protein>
<dbReference type="FunFam" id="2.60.40.1170:FF:000005">
    <property type="entry name" value="SH3-containing GRB2-like protein 3-interacting protein 1 isoform X3"/>
    <property type="match status" value="1"/>
</dbReference>
<dbReference type="InterPro" id="IPR031160">
    <property type="entry name" value="F_BAR_dom"/>
</dbReference>
<dbReference type="Proteomes" id="UP000694383">
    <property type="component" value="Unplaced"/>
</dbReference>
<dbReference type="AlphaFoldDB" id="A0A8C7XGB6"/>
<feature type="domain" description="F-BAR" evidence="13">
    <location>
        <begin position="5"/>
        <end position="251"/>
    </location>
</feature>
<dbReference type="PANTHER" id="PTHR23065:SF8">
    <property type="entry name" value="F-BAR DOMAIN ONLY PROTEIN 2"/>
    <property type="match status" value="1"/>
</dbReference>
<feature type="region of interest" description="Disordered" evidence="11">
    <location>
        <begin position="454"/>
        <end position="495"/>
    </location>
</feature>
<evidence type="ECO:0000256" key="4">
    <source>
        <dbReference type="ARBA" id="ARBA00022553"/>
    </source>
</evidence>
<evidence type="ECO:0000256" key="10">
    <source>
        <dbReference type="SAM" id="Coils"/>
    </source>
</evidence>
<dbReference type="InterPro" id="IPR028565">
    <property type="entry name" value="MHD"/>
</dbReference>
<organism evidence="14 15">
    <name type="scientific">Oryzias sinensis</name>
    <name type="common">Chinese medaka</name>
    <dbReference type="NCBI Taxonomy" id="183150"/>
    <lineage>
        <taxon>Eukaryota</taxon>
        <taxon>Metazoa</taxon>
        <taxon>Chordata</taxon>
        <taxon>Craniata</taxon>
        <taxon>Vertebrata</taxon>
        <taxon>Euteleostomi</taxon>
        <taxon>Actinopterygii</taxon>
        <taxon>Neopterygii</taxon>
        <taxon>Teleostei</taxon>
        <taxon>Neoteleostei</taxon>
        <taxon>Acanthomorphata</taxon>
        <taxon>Ovalentaria</taxon>
        <taxon>Atherinomorphae</taxon>
        <taxon>Beloniformes</taxon>
        <taxon>Adrianichthyidae</taxon>
        <taxon>Oryziinae</taxon>
        <taxon>Oryzias</taxon>
    </lineage>
</organism>
<dbReference type="GeneTree" id="ENSGT00940000157105"/>
<dbReference type="GO" id="GO:0005886">
    <property type="term" value="C:plasma membrane"/>
    <property type="evidence" value="ECO:0007669"/>
    <property type="project" value="TreeGrafter"/>
</dbReference>
<dbReference type="GO" id="GO:0072583">
    <property type="term" value="P:clathrin-dependent endocytosis"/>
    <property type="evidence" value="ECO:0007669"/>
    <property type="project" value="TreeGrafter"/>
</dbReference>
<keyword evidence="4" id="KW-0597">Phosphoprotein</keyword>
<evidence type="ECO:0000313" key="14">
    <source>
        <dbReference type="Ensembl" id="ENSOSIP00000012358.1"/>
    </source>
</evidence>
<dbReference type="CDD" id="cd07673">
    <property type="entry name" value="F-BAR_FCHO2"/>
    <property type="match status" value="1"/>
</dbReference>
<dbReference type="Gene3D" id="1.20.1270.60">
    <property type="entry name" value="Arfaptin homology (AH) domain/BAR domain"/>
    <property type="match status" value="1"/>
</dbReference>
<dbReference type="Ensembl" id="ENSOSIT00000013092.1">
    <property type="protein sequence ID" value="ENSOSIP00000012358.1"/>
    <property type="gene ID" value="ENSOSIG00000006476.1"/>
</dbReference>
<dbReference type="GO" id="GO:0048268">
    <property type="term" value="P:clathrin coat assembly"/>
    <property type="evidence" value="ECO:0007669"/>
    <property type="project" value="TreeGrafter"/>
</dbReference>